<sequence>MPQADLSYSAKIALDPAKILRTVEEVVSAHDAKAGACKGRAHPLEITHHDHVLLRLRMLNKPHRDDAFMTALVAALQTALRDMVPAPSILGIEIGFLEQHYASLTIP</sequence>
<comment type="caution">
    <text evidence="1">The sequence shown here is derived from an EMBL/GenBank/DDBJ whole genome shotgun (WGS) entry which is preliminary data.</text>
</comment>
<dbReference type="OrthoDB" id="7665722at2"/>
<gene>
    <name evidence="1" type="ORF">C8N30_1206</name>
</gene>
<keyword evidence="2" id="KW-1185">Reference proteome</keyword>
<dbReference type="EMBL" id="RAQK01000001">
    <property type="protein sequence ID" value="RKE96640.1"/>
    <property type="molecule type" value="Genomic_DNA"/>
</dbReference>
<dbReference type="RefSeq" id="WP_025063575.1">
    <property type="nucleotide sequence ID" value="NZ_RAQK01000001.1"/>
</dbReference>
<dbReference type="AlphaFoldDB" id="A0A420DR32"/>
<reference evidence="1 2" key="1">
    <citation type="submission" date="2018-09" db="EMBL/GenBank/DDBJ databases">
        <title>Genomic Encyclopedia of Archaeal and Bacterial Type Strains, Phase II (KMG-II): from individual species to whole genera.</title>
        <authorList>
            <person name="Goeker M."/>
        </authorList>
    </citation>
    <scope>NUCLEOTIDE SEQUENCE [LARGE SCALE GENOMIC DNA]</scope>
    <source>
        <strain evidence="1 2">DSM 11458</strain>
    </source>
</reference>
<protein>
    <recommendedName>
        <fullName evidence="3">5-carboxymethyl-2-hydroxymuconate isomerase</fullName>
    </recommendedName>
</protein>
<proteinExistence type="predicted"/>
<name>A0A420DR32_9RHOB</name>
<dbReference type="STRING" id="1443111.Z949_3213"/>
<accession>A0A420DR32</accession>
<evidence type="ECO:0000313" key="1">
    <source>
        <dbReference type="EMBL" id="RKE96640.1"/>
    </source>
</evidence>
<dbReference type="Proteomes" id="UP000284407">
    <property type="component" value="Unassembled WGS sequence"/>
</dbReference>
<organism evidence="1 2">
    <name type="scientific">Sulfitobacter guttiformis</name>
    <dbReference type="NCBI Taxonomy" id="74349"/>
    <lineage>
        <taxon>Bacteria</taxon>
        <taxon>Pseudomonadati</taxon>
        <taxon>Pseudomonadota</taxon>
        <taxon>Alphaproteobacteria</taxon>
        <taxon>Rhodobacterales</taxon>
        <taxon>Roseobacteraceae</taxon>
        <taxon>Sulfitobacter</taxon>
    </lineage>
</organism>
<evidence type="ECO:0008006" key="3">
    <source>
        <dbReference type="Google" id="ProtNLM"/>
    </source>
</evidence>
<evidence type="ECO:0000313" key="2">
    <source>
        <dbReference type="Proteomes" id="UP000284407"/>
    </source>
</evidence>